<dbReference type="PROSITE" id="PS50042">
    <property type="entry name" value="CNMP_BINDING_3"/>
    <property type="match status" value="3"/>
</dbReference>
<comment type="caution">
    <text evidence="3">The sequence shown here is derived from an EMBL/GenBank/DDBJ whole genome shotgun (WGS) entry which is preliminary data.</text>
</comment>
<proteinExistence type="predicted"/>
<keyword evidence="4" id="KW-1185">Reference proteome</keyword>
<feature type="non-terminal residue" evidence="3">
    <location>
        <position position="542"/>
    </location>
</feature>
<dbReference type="PRINTS" id="PR00103">
    <property type="entry name" value="CAMPKINASE"/>
</dbReference>
<name>A0AAE0BM27_9CHLO</name>
<dbReference type="InterPro" id="IPR000595">
    <property type="entry name" value="cNMP-bd_dom"/>
</dbReference>
<accession>A0AAE0BM27</accession>
<feature type="region of interest" description="Disordered" evidence="1">
    <location>
        <begin position="236"/>
        <end position="255"/>
    </location>
</feature>
<dbReference type="Gene3D" id="2.60.120.10">
    <property type="entry name" value="Jelly Rolls"/>
    <property type="match status" value="2"/>
</dbReference>
<dbReference type="PROSITE" id="PS00888">
    <property type="entry name" value="CNMP_BINDING_1"/>
    <property type="match status" value="1"/>
</dbReference>
<dbReference type="PANTHER" id="PTHR23011:SF28">
    <property type="entry name" value="CYCLIC NUCLEOTIDE-BINDING DOMAIN CONTAINING PROTEIN"/>
    <property type="match status" value="1"/>
</dbReference>
<dbReference type="PANTHER" id="PTHR23011">
    <property type="entry name" value="CYCLIC NUCLEOTIDE-BINDING DOMAIN CONTAINING PROTEIN"/>
    <property type="match status" value="1"/>
</dbReference>
<dbReference type="Proteomes" id="UP001190700">
    <property type="component" value="Unassembled WGS sequence"/>
</dbReference>
<dbReference type="InterPro" id="IPR018490">
    <property type="entry name" value="cNMP-bd_dom_sf"/>
</dbReference>
<dbReference type="InterPro" id="IPR018488">
    <property type="entry name" value="cNMP-bd_CS"/>
</dbReference>
<feature type="compositionally biased region" description="Polar residues" evidence="1">
    <location>
        <begin position="52"/>
        <end position="71"/>
    </location>
</feature>
<dbReference type="AlphaFoldDB" id="A0AAE0BM27"/>
<feature type="domain" description="Cyclic nucleotide-binding" evidence="2">
    <location>
        <begin position="184"/>
        <end position="234"/>
    </location>
</feature>
<evidence type="ECO:0000256" key="1">
    <source>
        <dbReference type="SAM" id="MobiDB-lite"/>
    </source>
</evidence>
<dbReference type="EMBL" id="LGRX02034042">
    <property type="protein sequence ID" value="KAK3239041.1"/>
    <property type="molecule type" value="Genomic_DNA"/>
</dbReference>
<feature type="region of interest" description="Disordered" evidence="1">
    <location>
        <begin position="49"/>
        <end position="104"/>
    </location>
</feature>
<feature type="domain" description="Cyclic nucleotide-binding" evidence="2">
    <location>
        <begin position="432"/>
        <end position="479"/>
    </location>
</feature>
<dbReference type="SUPFAM" id="SSF51206">
    <property type="entry name" value="cAMP-binding domain-like"/>
    <property type="match status" value="2"/>
</dbReference>
<sequence length="542" mass="60059">MRCTTNLRQQVLRTLGPSALLTLQLRRAETARMSTEWAPVSLLGDTIEEETSQGNNPPGKQNLKTDLQSPTVLPKHEGARRANPKRASQIPTITRPPGLKRNSTEPMHFGEFNLYEHLAEDAMAFELADAGRITEDVAPEESQEQEGERVDFVTDVKPVLAKQFYARTPTELRQVAQFLVTKAFFAQLPHDALMQISRLCSYQEVAAEETVIEQGQKGECFYAVFSGSLEVYKRKPPAAPSATSASPVQAPKPSLLRQTFRKQREEDTHRKTSLKKAGNAAVFVSSISPALVQVRRNEKRWQSVKANCAIRASRRSSFHSGGGIQTAISALTKLAAPKVSLFFEKLRTLYDGDTFGESSLLNNEARWTETVKAVEPSGLLVLDRHTFNRYLKNARGVVFQPNLCRKILKIPPRHRTVHDVGLLNTSVSHMTVFQGIPLQLRNRLMKWMLYEHKDSGELVCKQGEVGDAMFVVLSGSANVHIVPFDQAPGRATNVPPPKQPGKQALGLAHGIGQADASQMNGSIANLSSKFKRNAVKLVLKDQ</sequence>
<evidence type="ECO:0000313" key="3">
    <source>
        <dbReference type="EMBL" id="KAK3239041.1"/>
    </source>
</evidence>
<evidence type="ECO:0000259" key="2">
    <source>
        <dbReference type="PROSITE" id="PS50042"/>
    </source>
</evidence>
<dbReference type="CDD" id="cd00038">
    <property type="entry name" value="CAP_ED"/>
    <property type="match status" value="1"/>
</dbReference>
<feature type="compositionally biased region" description="Low complexity" evidence="1">
    <location>
        <begin position="240"/>
        <end position="251"/>
    </location>
</feature>
<gene>
    <name evidence="3" type="ORF">CYMTET_51003</name>
</gene>
<dbReference type="InterPro" id="IPR014710">
    <property type="entry name" value="RmlC-like_jellyroll"/>
</dbReference>
<reference evidence="3 4" key="1">
    <citation type="journal article" date="2015" name="Genome Biol. Evol.">
        <title>Comparative Genomics of a Bacterivorous Green Alga Reveals Evolutionary Causalities and Consequences of Phago-Mixotrophic Mode of Nutrition.</title>
        <authorList>
            <person name="Burns J.A."/>
            <person name="Paasch A."/>
            <person name="Narechania A."/>
            <person name="Kim E."/>
        </authorList>
    </citation>
    <scope>NUCLEOTIDE SEQUENCE [LARGE SCALE GENOMIC DNA]</scope>
    <source>
        <strain evidence="3 4">PLY_AMNH</strain>
    </source>
</reference>
<evidence type="ECO:0000313" key="4">
    <source>
        <dbReference type="Proteomes" id="UP001190700"/>
    </source>
</evidence>
<protein>
    <recommendedName>
        <fullName evidence="2">Cyclic nucleotide-binding domain-containing protein</fullName>
    </recommendedName>
</protein>
<feature type="domain" description="Cyclic nucleotide-binding" evidence="2">
    <location>
        <begin position="346"/>
        <end position="391"/>
    </location>
</feature>
<organism evidence="3 4">
    <name type="scientific">Cymbomonas tetramitiformis</name>
    <dbReference type="NCBI Taxonomy" id="36881"/>
    <lineage>
        <taxon>Eukaryota</taxon>
        <taxon>Viridiplantae</taxon>
        <taxon>Chlorophyta</taxon>
        <taxon>Pyramimonadophyceae</taxon>
        <taxon>Pyramimonadales</taxon>
        <taxon>Pyramimonadaceae</taxon>
        <taxon>Cymbomonas</taxon>
    </lineage>
</organism>